<comment type="caution">
    <text evidence="1">The sequence shown here is derived from an EMBL/GenBank/DDBJ whole genome shotgun (WGS) entry which is preliminary data.</text>
</comment>
<gene>
    <name evidence="1" type="ORF">EA58_11920</name>
</gene>
<dbReference type="STRING" id="1654360.EA58_11920"/>
<protein>
    <recommendedName>
        <fullName evidence="3">Lipoprotein</fullName>
    </recommendedName>
</protein>
<dbReference type="OrthoDB" id="8546076at2"/>
<evidence type="ECO:0008006" key="3">
    <source>
        <dbReference type="Google" id="ProtNLM"/>
    </source>
</evidence>
<evidence type="ECO:0000313" key="1">
    <source>
        <dbReference type="EMBL" id="KDM91274.1"/>
    </source>
</evidence>
<accession>A0A066RLR1</accession>
<dbReference type="Proteomes" id="UP000027192">
    <property type="component" value="Unassembled WGS sequence"/>
</dbReference>
<name>A0A066RLR1_9GAMM</name>
<proteinExistence type="predicted"/>
<evidence type="ECO:0000313" key="2">
    <source>
        <dbReference type="Proteomes" id="UP000027192"/>
    </source>
</evidence>
<reference evidence="1 2" key="1">
    <citation type="submission" date="2014-04" db="EMBL/GenBank/DDBJ databases">
        <title>Draft genome sequence of Photobacterium halotolerans S2753: a solonamide, ngercheumicin and holomycin producer.</title>
        <authorList>
            <person name="Machado H.R."/>
            <person name="Gram L."/>
        </authorList>
    </citation>
    <scope>NUCLEOTIDE SEQUENCE [LARGE SCALE GENOMIC DNA]</scope>
    <source>
        <strain evidence="1 2">S2753</strain>
    </source>
</reference>
<sequence>MNKSSVAYLGVISFFLLSCGSDPLEEQRERVEADICDFERSRPNTVISYVDNRRGIVMGEIINRAEVKYERIASAMAATKRDVIRKRSEGWGYCCGWINPMYYWCGYQYCQRIEEYSLKKAFGLGRAPTLEQAEEMAIENCESAAEQLAEEIGTSSQRSAFDCYVKTRAFCY</sequence>
<dbReference type="PROSITE" id="PS51257">
    <property type="entry name" value="PROKAR_LIPOPROTEIN"/>
    <property type="match status" value="1"/>
</dbReference>
<dbReference type="AlphaFoldDB" id="A0A066RLR1"/>
<keyword evidence="2" id="KW-1185">Reference proteome</keyword>
<dbReference type="RefSeq" id="WP_036752702.1">
    <property type="nucleotide sequence ID" value="NZ_JAGSGC010000010.1"/>
</dbReference>
<organism evidence="1 2">
    <name type="scientific">Photobacterium galatheae</name>
    <dbReference type="NCBI Taxonomy" id="1654360"/>
    <lineage>
        <taxon>Bacteria</taxon>
        <taxon>Pseudomonadati</taxon>
        <taxon>Pseudomonadota</taxon>
        <taxon>Gammaproteobacteria</taxon>
        <taxon>Vibrionales</taxon>
        <taxon>Vibrionaceae</taxon>
        <taxon>Photobacterium</taxon>
    </lineage>
</organism>
<dbReference type="EMBL" id="JMIB01000023">
    <property type="protein sequence ID" value="KDM91274.1"/>
    <property type="molecule type" value="Genomic_DNA"/>
</dbReference>